<evidence type="ECO:0000313" key="19">
    <source>
        <dbReference type="EMBL" id="AMW99702.1"/>
    </source>
</evidence>
<evidence type="ECO:0000256" key="2">
    <source>
        <dbReference type="ARBA" id="ARBA00007090"/>
    </source>
</evidence>
<organism evidence="19 20">
    <name type="scientific">Rummeliibacillus stabekisii</name>
    <dbReference type="NCBI Taxonomy" id="241244"/>
    <lineage>
        <taxon>Bacteria</taxon>
        <taxon>Bacillati</taxon>
        <taxon>Bacillota</taxon>
        <taxon>Bacilli</taxon>
        <taxon>Bacillales</taxon>
        <taxon>Caryophanaceae</taxon>
        <taxon>Rummeliibacillus</taxon>
    </lineage>
</organism>
<comment type="similarity">
    <text evidence="3">In the N-terminal section; belongs to the glycosyltransferase 51 family.</text>
</comment>
<dbReference type="Gene3D" id="3.40.710.10">
    <property type="entry name" value="DD-peptidase/beta-lactamase superfamily"/>
    <property type="match status" value="1"/>
</dbReference>
<evidence type="ECO:0000259" key="17">
    <source>
        <dbReference type="Pfam" id="PF00905"/>
    </source>
</evidence>
<dbReference type="RefSeq" id="WP_066789182.1">
    <property type="nucleotide sequence ID" value="NZ_CP014806.1"/>
</dbReference>
<dbReference type="Gene3D" id="1.10.3810.10">
    <property type="entry name" value="Biosynthetic peptidoglycan transglycosylase-like"/>
    <property type="match status" value="1"/>
</dbReference>
<dbReference type="GO" id="GO:0005886">
    <property type="term" value="C:plasma membrane"/>
    <property type="evidence" value="ECO:0007669"/>
    <property type="project" value="UniProtKB-SubCell"/>
</dbReference>
<evidence type="ECO:0000256" key="10">
    <source>
        <dbReference type="ARBA" id="ARBA00022960"/>
    </source>
</evidence>
<dbReference type="InterPro" id="IPR036950">
    <property type="entry name" value="PBP_transglycosylase"/>
</dbReference>
<dbReference type="PANTHER" id="PTHR32282">
    <property type="entry name" value="BINDING PROTEIN TRANSPEPTIDASE, PUTATIVE-RELATED"/>
    <property type="match status" value="1"/>
</dbReference>
<keyword evidence="10" id="KW-0133">Cell shape</keyword>
<evidence type="ECO:0000256" key="6">
    <source>
        <dbReference type="ARBA" id="ARBA00022670"/>
    </source>
</evidence>
<dbReference type="Proteomes" id="UP000076021">
    <property type="component" value="Chromosome"/>
</dbReference>
<keyword evidence="13" id="KW-0511">Multifunctional enzyme</keyword>
<dbReference type="SUPFAM" id="SSF56601">
    <property type="entry name" value="beta-lactamase/transpeptidase-like"/>
    <property type="match status" value="1"/>
</dbReference>
<feature type="domain" description="Penicillin-binding protein transpeptidase" evidence="17">
    <location>
        <begin position="348"/>
        <end position="616"/>
    </location>
</feature>
<dbReference type="AlphaFoldDB" id="A0A143HDD6"/>
<keyword evidence="8" id="KW-0808">Transferase</keyword>
<feature type="domain" description="Glycosyl transferase family 51" evidence="18">
    <location>
        <begin position="66"/>
        <end position="234"/>
    </location>
</feature>
<reference evidence="20" key="2">
    <citation type="submission" date="2016-03" db="EMBL/GenBank/DDBJ databases">
        <authorList>
            <person name="Ploux O."/>
        </authorList>
    </citation>
    <scope>NUCLEOTIDE SEQUENCE [LARGE SCALE GENOMIC DNA]</scope>
    <source>
        <strain evidence="20">PP9</strain>
    </source>
</reference>
<dbReference type="GO" id="GO:0071555">
    <property type="term" value="P:cell wall organization"/>
    <property type="evidence" value="ECO:0007669"/>
    <property type="project" value="UniProtKB-KW"/>
</dbReference>
<evidence type="ECO:0000256" key="3">
    <source>
        <dbReference type="ARBA" id="ARBA00007739"/>
    </source>
</evidence>
<dbReference type="GO" id="GO:0008955">
    <property type="term" value="F:peptidoglycan glycosyltransferase activity"/>
    <property type="evidence" value="ECO:0007669"/>
    <property type="project" value="UniProtKB-EC"/>
</dbReference>
<dbReference type="FunFam" id="1.10.3810.10:FF:000001">
    <property type="entry name" value="Penicillin-binding protein 1A"/>
    <property type="match status" value="1"/>
</dbReference>
<comment type="catalytic activity">
    <reaction evidence="15">
        <text>Preferential cleavage: (Ac)2-L-Lys-D-Ala-|-D-Ala. Also transpeptidation of peptidyl-alanyl moieties that are N-acyl substituents of D-alanine.</text>
        <dbReference type="EC" id="3.4.16.4"/>
    </reaction>
</comment>
<evidence type="ECO:0000259" key="18">
    <source>
        <dbReference type="Pfam" id="PF00912"/>
    </source>
</evidence>
<dbReference type="GO" id="GO:0008658">
    <property type="term" value="F:penicillin binding"/>
    <property type="evidence" value="ECO:0007669"/>
    <property type="project" value="InterPro"/>
</dbReference>
<comment type="catalytic activity">
    <reaction evidence="16">
        <text>[GlcNAc-(1-&gt;4)-Mur2Ac(oyl-L-Ala-gamma-D-Glu-L-Lys-D-Ala-D-Ala)](n)-di-trans,octa-cis-undecaprenyl diphosphate + beta-D-GlcNAc-(1-&gt;4)-Mur2Ac(oyl-L-Ala-gamma-D-Glu-L-Lys-D-Ala-D-Ala)-di-trans,octa-cis-undecaprenyl diphosphate = [GlcNAc-(1-&gt;4)-Mur2Ac(oyl-L-Ala-gamma-D-Glu-L-Lys-D-Ala-D-Ala)](n+1)-di-trans,octa-cis-undecaprenyl diphosphate + di-trans,octa-cis-undecaprenyl diphosphate + H(+)</text>
        <dbReference type="Rhea" id="RHEA:23708"/>
        <dbReference type="Rhea" id="RHEA-COMP:9602"/>
        <dbReference type="Rhea" id="RHEA-COMP:9603"/>
        <dbReference type="ChEBI" id="CHEBI:15378"/>
        <dbReference type="ChEBI" id="CHEBI:58405"/>
        <dbReference type="ChEBI" id="CHEBI:60033"/>
        <dbReference type="ChEBI" id="CHEBI:78435"/>
        <dbReference type="EC" id="2.4.99.28"/>
    </reaction>
</comment>
<keyword evidence="6" id="KW-0645">Protease</keyword>
<accession>A0A143HDD6</accession>
<evidence type="ECO:0000256" key="15">
    <source>
        <dbReference type="ARBA" id="ARBA00034000"/>
    </source>
</evidence>
<evidence type="ECO:0000256" key="8">
    <source>
        <dbReference type="ARBA" id="ARBA00022679"/>
    </source>
</evidence>
<name>A0A143HDD6_9BACL</name>
<evidence type="ECO:0000256" key="1">
    <source>
        <dbReference type="ARBA" id="ARBA00004236"/>
    </source>
</evidence>
<keyword evidence="7" id="KW-0328">Glycosyltransferase</keyword>
<evidence type="ECO:0000256" key="13">
    <source>
        <dbReference type="ARBA" id="ARBA00023268"/>
    </source>
</evidence>
<comment type="similarity">
    <text evidence="2">In the C-terminal section; belongs to the transpeptidase family.</text>
</comment>
<dbReference type="KEGG" id="rst:ATY39_09780"/>
<evidence type="ECO:0000256" key="11">
    <source>
        <dbReference type="ARBA" id="ARBA00022984"/>
    </source>
</evidence>
<dbReference type="Pfam" id="PF00912">
    <property type="entry name" value="Transgly"/>
    <property type="match status" value="1"/>
</dbReference>
<comment type="subcellular location">
    <subcellularLocation>
        <location evidence="1">Cell membrane</location>
    </subcellularLocation>
</comment>
<evidence type="ECO:0000256" key="12">
    <source>
        <dbReference type="ARBA" id="ARBA00023136"/>
    </source>
</evidence>
<evidence type="ECO:0000256" key="5">
    <source>
        <dbReference type="ARBA" id="ARBA00022645"/>
    </source>
</evidence>
<evidence type="ECO:0000256" key="14">
    <source>
        <dbReference type="ARBA" id="ARBA00023316"/>
    </source>
</evidence>
<evidence type="ECO:0000256" key="16">
    <source>
        <dbReference type="ARBA" id="ARBA00049902"/>
    </source>
</evidence>
<dbReference type="InterPro" id="IPR050396">
    <property type="entry name" value="Glycosyltr_51/Transpeptidase"/>
</dbReference>
<reference evidence="19 20" key="1">
    <citation type="journal article" date="2016" name="Genome Announc.">
        <title>Whole-Genome Sequence of Rummeliibacillus stabekisii Strain PP9 Isolated from Antarctic Soil.</title>
        <authorList>
            <person name="da Mota F.F."/>
            <person name="Vollu R.E."/>
            <person name="Jurelevicius D."/>
            <person name="Seldin L."/>
        </authorList>
    </citation>
    <scope>NUCLEOTIDE SEQUENCE [LARGE SCALE GENOMIC DNA]</scope>
    <source>
        <strain evidence="19 20">PP9</strain>
    </source>
</reference>
<evidence type="ECO:0000256" key="7">
    <source>
        <dbReference type="ARBA" id="ARBA00022676"/>
    </source>
</evidence>
<dbReference type="PANTHER" id="PTHR32282:SF11">
    <property type="entry name" value="PENICILLIN-BINDING PROTEIN 1B"/>
    <property type="match status" value="1"/>
</dbReference>
<dbReference type="InterPro" id="IPR001460">
    <property type="entry name" value="PCN-bd_Tpept"/>
</dbReference>
<dbReference type="InterPro" id="IPR012338">
    <property type="entry name" value="Beta-lactam/transpept-like"/>
</dbReference>
<keyword evidence="11" id="KW-0573">Peptidoglycan synthesis</keyword>
<gene>
    <name evidence="19" type="ORF">ATY39_09780</name>
</gene>
<dbReference type="GO" id="GO:0008360">
    <property type="term" value="P:regulation of cell shape"/>
    <property type="evidence" value="ECO:0007669"/>
    <property type="project" value="UniProtKB-KW"/>
</dbReference>
<evidence type="ECO:0000256" key="4">
    <source>
        <dbReference type="ARBA" id="ARBA00022475"/>
    </source>
</evidence>
<dbReference type="GO" id="GO:0009002">
    <property type="term" value="F:serine-type D-Ala-D-Ala carboxypeptidase activity"/>
    <property type="evidence" value="ECO:0007669"/>
    <property type="project" value="UniProtKB-EC"/>
</dbReference>
<dbReference type="GO" id="GO:0030288">
    <property type="term" value="C:outer membrane-bounded periplasmic space"/>
    <property type="evidence" value="ECO:0007669"/>
    <property type="project" value="TreeGrafter"/>
</dbReference>
<dbReference type="GO" id="GO:0009252">
    <property type="term" value="P:peptidoglycan biosynthetic process"/>
    <property type="evidence" value="ECO:0007669"/>
    <property type="project" value="UniProtKB-KW"/>
</dbReference>
<keyword evidence="4" id="KW-1003">Cell membrane</keyword>
<protein>
    <submittedName>
        <fullName evidence="19">Penicillin-binding protein</fullName>
    </submittedName>
</protein>
<keyword evidence="14" id="KW-0961">Cell wall biogenesis/degradation</keyword>
<keyword evidence="9" id="KW-0378">Hydrolase</keyword>
<dbReference type="STRING" id="241244.ATY39_09780"/>
<keyword evidence="20" id="KW-1185">Reference proteome</keyword>
<evidence type="ECO:0000256" key="9">
    <source>
        <dbReference type="ARBA" id="ARBA00022801"/>
    </source>
</evidence>
<dbReference type="InterPro" id="IPR001264">
    <property type="entry name" value="Glyco_trans_51"/>
</dbReference>
<dbReference type="SUPFAM" id="SSF53955">
    <property type="entry name" value="Lysozyme-like"/>
    <property type="match status" value="1"/>
</dbReference>
<keyword evidence="5" id="KW-0121">Carboxypeptidase</keyword>
<dbReference type="EMBL" id="CP014806">
    <property type="protein sequence ID" value="AMW99702.1"/>
    <property type="molecule type" value="Genomic_DNA"/>
</dbReference>
<dbReference type="OrthoDB" id="9766909at2"/>
<dbReference type="InterPro" id="IPR023346">
    <property type="entry name" value="Lysozyme-like_dom_sf"/>
</dbReference>
<sequence>MRRAVGFFIVLCSLPLLFILIGKISEEMQTAEAFEKEFTSTIKLEAPNILNPTVLKDRDHKTFSEEYTEWRKPLLLSDIPTFMQQLFINSEDADFYEHIGFDLSGIARAFVQNNENGSASQGGSTITQQLVRMRYLSQEKTYERKLLEIFYAYELERKTSKDEILNMYLNEMYFANGAYGVNGAATYYFNKPVTHLSKAQMAFIAAIPNNPTLYDPLRHFENTKKRQERLLDKMAEKGIISHQEAKKMKREKITFALKRKVQLYPAYSTYVINEFRSLVASKEGYTKERQLAKTPLERKKVEAKLSKRVNHLLNKGLVIETALSPTKQAMDTTAIDNLLTHYGTLQSSAVVIDNDTREIVSIYGGKHYRKYDFNRSYQAARQPGSAFKPLIDYAPYFEKTKATPNTIVSGAPYCIGNYCPKNYGGQVLGNVTILQGFRYSYNTVAIRLLAQVGIAPAFQYLKPLHLPIGKEDYEYPSALGGLTHGLTTGDLASAYTSFIDGDYRTPHTIRSVKDQNGHLLYKWKSPTRTVWSPSTVEHIRFLMADVVKNGTGVGIHVDAPYVGAKTGTTNDYRDYWLAGLTDRYTSAVWIGYDQPQNMQALEAAKVHHRIFSKIMQP</sequence>
<dbReference type="Pfam" id="PF00905">
    <property type="entry name" value="Transpeptidase"/>
    <property type="match status" value="1"/>
</dbReference>
<proteinExistence type="inferred from homology"/>
<dbReference type="GO" id="GO:0006508">
    <property type="term" value="P:proteolysis"/>
    <property type="evidence" value="ECO:0007669"/>
    <property type="project" value="UniProtKB-KW"/>
</dbReference>
<evidence type="ECO:0000313" key="20">
    <source>
        <dbReference type="Proteomes" id="UP000076021"/>
    </source>
</evidence>
<keyword evidence="12" id="KW-0472">Membrane</keyword>